<evidence type="ECO:0000256" key="9">
    <source>
        <dbReference type="ARBA" id="ARBA00023237"/>
    </source>
</evidence>
<dbReference type="GO" id="GO:0044718">
    <property type="term" value="P:siderophore transmembrane transport"/>
    <property type="evidence" value="ECO:0007669"/>
    <property type="project" value="TreeGrafter"/>
</dbReference>
<dbReference type="Pfam" id="PF07715">
    <property type="entry name" value="Plug"/>
    <property type="match status" value="1"/>
</dbReference>
<evidence type="ECO:0000256" key="11">
    <source>
        <dbReference type="RuleBase" id="RU003357"/>
    </source>
</evidence>
<protein>
    <submittedName>
        <fullName evidence="15">TonB-dependent receptor</fullName>
    </submittedName>
</protein>
<reference evidence="15 16" key="1">
    <citation type="submission" date="2017-05" db="EMBL/GenBank/DDBJ databases">
        <title>Polynucleobacter sp. MWH-K35W1 isolated from the permanently anoxic monimolimnion of a meromictic lake.</title>
        <authorList>
            <person name="Hahn M.W."/>
        </authorList>
    </citation>
    <scope>NUCLEOTIDE SEQUENCE [LARGE SCALE GENOMIC DNA]</scope>
    <source>
        <strain evidence="15 16">MWH-K35W1</strain>
    </source>
</reference>
<keyword evidence="6 11" id="KW-0798">TonB box</keyword>
<dbReference type="PROSITE" id="PS52016">
    <property type="entry name" value="TONB_DEPENDENT_REC_3"/>
    <property type="match status" value="1"/>
</dbReference>
<dbReference type="InterPro" id="IPR039426">
    <property type="entry name" value="TonB-dep_rcpt-like"/>
</dbReference>
<dbReference type="Pfam" id="PF00593">
    <property type="entry name" value="TonB_dep_Rec_b-barrel"/>
    <property type="match status" value="1"/>
</dbReference>
<dbReference type="EMBL" id="NGUO01000004">
    <property type="protein sequence ID" value="OWS72191.1"/>
    <property type="molecule type" value="Genomic_DNA"/>
</dbReference>
<proteinExistence type="inferred from homology"/>
<evidence type="ECO:0000259" key="13">
    <source>
        <dbReference type="Pfam" id="PF00593"/>
    </source>
</evidence>
<evidence type="ECO:0000256" key="4">
    <source>
        <dbReference type="ARBA" id="ARBA00022452"/>
    </source>
</evidence>
<dbReference type="PANTHER" id="PTHR30069:SF27">
    <property type="entry name" value="BLL4766 PROTEIN"/>
    <property type="match status" value="1"/>
</dbReference>
<dbReference type="Proteomes" id="UP000198104">
    <property type="component" value="Unassembled WGS sequence"/>
</dbReference>
<evidence type="ECO:0000256" key="1">
    <source>
        <dbReference type="ARBA" id="ARBA00004571"/>
    </source>
</evidence>
<evidence type="ECO:0000259" key="14">
    <source>
        <dbReference type="Pfam" id="PF07715"/>
    </source>
</evidence>
<comment type="subcellular location">
    <subcellularLocation>
        <location evidence="1 10">Cell outer membrane</location>
        <topology evidence="1 10">Multi-pass membrane protein</topology>
    </subcellularLocation>
</comment>
<dbReference type="GO" id="GO:0015344">
    <property type="term" value="F:siderophore uptake transmembrane transporter activity"/>
    <property type="evidence" value="ECO:0007669"/>
    <property type="project" value="TreeGrafter"/>
</dbReference>
<keyword evidence="7 10" id="KW-0472">Membrane</keyword>
<keyword evidence="12" id="KW-0732">Signal</keyword>
<keyword evidence="3 10" id="KW-0813">Transport</keyword>
<sequence length="671" mass="71658">MKQQFSSKFISALFCGVAIALSTAVIAQNSQSTVIVSGSRFQENLNEVPANVKVITREEISNSSSNNIPEVLSQIGGLNVKYSSGNPLNLDASVDMGGYGATANSTTLILVDGQRLNPIDSGTINWESIPIDSIERIEVLQGGASVQYGNGAVGGVINIITNGGAKNLNQASVTYGSYNTLINNAILRNKLNDTTIQLTANTSNTDGWRQNSAANAYSFDGKVTQSLGGIDQIYADIFFNHSNSQTPGSVLGQAGAGNPQSARAAFIGSTTTTDNAGIRAGFIKAINSQLTFDIDGIYSNKNSNNNAPALPYTYFSLSPNWQLAVSPKMKANFGDWGTTVVGYDFNQASQSSSSGSTFSTTSLQQNVSVLNQSLYLVSRIPLMMVNGLEASGGFRHQAQNASTNDLSTGSTISASQKYSANAGDAALNYNYQSGQKIFIKWDQSYRFPNTDEFWGFDPNANGGYGAPAFNGILKPQISQTYSAGGDWNIHQSHLSALVFQSVTQNEIRYDPSTYGNINTIGNINRTGFIFDSSSNLTRNLTLAGGGKIQRSTYATGSISGVGVGLSPTLLLNARAQYMFNSSWSAGAVVNYVGNQNYDADPAITNSLAKIPSYVAADIYASYKANSWESRLMIKNIGGNSYATTGGYNPTKGYYYYPTTPTTYFVTAKYNF</sequence>
<accession>A0A254Q5T8</accession>
<feature type="domain" description="TonB-dependent receptor-like beta-barrel" evidence="13">
    <location>
        <begin position="236"/>
        <end position="635"/>
    </location>
</feature>
<feature type="signal peptide" evidence="12">
    <location>
        <begin position="1"/>
        <end position="27"/>
    </location>
</feature>
<feature type="domain" description="TonB-dependent receptor plug" evidence="14">
    <location>
        <begin position="45"/>
        <end position="156"/>
    </location>
</feature>
<dbReference type="GO" id="GO:0009279">
    <property type="term" value="C:cell outer membrane"/>
    <property type="evidence" value="ECO:0007669"/>
    <property type="project" value="UniProtKB-SubCell"/>
</dbReference>
<comment type="caution">
    <text evidence="15">The sequence shown here is derived from an EMBL/GenBank/DDBJ whole genome shotgun (WGS) entry which is preliminary data.</text>
</comment>
<organism evidence="15 16">
    <name type="scientific">Polynucleobacter aenigmaticus</name>
    <dbReference type="NCBI Taxonomy" id="1743164"/>
    <lineage>
        <taxon>Bacteria</taxon>
        <taxon>Pseudomonadati</taxon>
        <taxon>Pseudomonadota</taxon>
        <taxon>Betaproteobacteria</taxon>
        <taxon>Burkholderiales</taxon>
        <taxon>Burkholderiaceae</taxon>
        <taxon>Polynucleobacter</taxon>
    </lineage>
</organism>
<evidence type="ECO:0000256" key="10">
    <source>
        <dbReference type="PROSITE-ProRule" id="PRU01360"/>
    </source>
</evidence>
<keyword evidence="5 10" id="KW-0812">Transmembrane</keyword>
<comment type="similarity">
    <text evidence="2 10 11">Belongs to the TonB-dependent receptor family.</text>
</comment>
<gene>
    <name evidence="15" type="ORF">CBI30_03080</name>
</gene>
<dbReference type="AlphaFoldDB" id="A0A254Q5T8"/>
<dbReference type="OrthoDB" id="8530571at2"/>
<evidence type="ECO:0000256" key="6">
    <source>
        <dbReference type="ARBA" id="ARBA00023077"/>
    </source>
</evidence>
<dbReference type="PANTHER" id="PTHR30069">
    <property type="entry name" value="TONB-DEPENDENT OUTER MEMBRANE RECEPTOR"/>
    <property type="match status" value="1"/>
</dbReference>
<evidence type="ECO:0000313" key="16">
    <source>
        <dbReference type="Proteomes" id="UP000198104"/>
    </source>
</evidence>
<name>A0A254Q5T8_9BURK</name>
<dbReference type="InterPro" id="IPR012910">
    <property type="entry name" value="Plug_dom"/>
</dbReference>
<dbReference type="InterPro" id="IPR037066">
    <property type="entry name" value="Plug_dom_sf"/>
</dbReference>
<evidence type="ECO:0000256" key="8">
    <source>
        <dbReference type="ARBA" id="ARBA00023170"/>
    </source>
</evidence>
<dbReference type="Gene3D" id="2.40.170.20">
    <property type="entry name" value="TonB-dependent receptor, beta-barrel domain"/>
    <property type="match status" value="1"/>
</dbReference>
<keyword evidence="4 10" id="KW-1134">Transmembrane beta strand</keyword>
<evidence type="ECO:0000256" key="7">
    <source>
        <dbReference type="ARBA" id="ARBA00023136"/>
    </source>
</evidence>
<dbReference type="InterPro" id="IPR036942">
    <property type="entry name" value="Beta-barrel_TonB_sf"/>
</dbReference>
<keyword evidence="8 15" id="KW-0675">Receptor</keyword>
<keyword evidence="9 10" id="KW-0998">Cell outer membrane</keyword>
<evidence type="ECO:0000256" key="2">
    <source>
        <dbReference type="ARBA" id="ARBA00009810"/>
    </source>
</evidence>
<dbReference type="RefSeq" id="WP_088526865.1">
    <property type="nucleotide sequence ID" value="NZ_NGUO01000004.1"/>
</dbReference>
<evidence type="ECO:0000313" key="15">
    <source>
        <dbReference type="EMBL" id="OWS72191.1"/>
    </source>
</evidence>
<keyword evidence="16" id="KW-1185">Reference proteome</keyword>
<dbReference type="SUPFAM" id="SSF56935">
    <property type="entry name" value="Porins"/>
    <property type="match status" value="1"/>
</dbReference>
<dbReference type="Gene3D" id="2.170.130.10">
    <property type="entry name" value="TonB-dependent receptor, plug domain"/>
    <property type="match status" value="1"/>
</dbReference>
<feature type="chain" id="PRO_5012038609" evidence="12">
    <location>
        <begin position="28"/>
        <end position="671"/>
    </location>
</feature>
<evidence type="ECO:0000256" key="3">
    <source>
        <dbReference type="ARBA" id="ARBA00022448"/>
    </source>
</evidence>
<dbReference type="InterPro" id="IPR000531">
    <property type="entry name" value="Beta-barrel_TonB"/>
</dbReference>
<evidence type="ECO:0000256" key="5">
    <source>
        <dbReference type="ARBA" id="ARBA00022692"/>
    </source>
</evidence>
<evidence type="ECO:0000256" key="12">
    <source>
        <dbReference type="SAM" id="SignalP"/>
    </source>
</evidence>